<evidence type="ECO:0008006" key="4">
    <source>
        <dbReference type="Google" id="ProtNLM"/>
    </source>
</evidence>
<proteinExistence type="predicted"/>
<reference evidence="2 3" key="1">
    <citation type="journal article" date="2023" name="Commun. Biol.">
        <title>Reorganization of the ancestral sex-determining regions during the evolution of trioecy in Pleodorina starrii.</title>
        <authorList>
            <person name="Takahashi K."/>
            <person name="Suzuki S."/>
            <person name="Kawai-Toyooka H."/>
            <person name="Yamamoto K."/>
            <person name="Hamaji T."/>
            <person name="Ootsuki R."/>
            <person name="Yamaguchi H."/>
            <person name="Kawachi M."/>
            <person name="Higashiyama T."/>
            <person name="Nozaki H."/>
        </authorList>
    </citation>
    <scope>NUCLEOTIDE SEQUENCE [LARGE SCALE GENOMIC DNA]</scope>
    <source>
        <strain evidence="2 3">NIES-4479</strain>
    </source>
</reference>
<keyword evidence="3" id="KW-1185">Reference proteome</keyword>
<organism evidence="2 3">
    <name type="scientific">Pleodorina starrii</name>
    <dbReference type="NCBI Taxonomy" id="330485"/>
    <lineage>
        <taxon>Eukaryota</taxon>
        <taxon>Viridiplantae</taxon>
        <taxon>Chlorophyta</taxon>
        <taxon>core chlorophytes</taxon>
        <taxon>Chlorophyceae</taxon>
        <taxon>CS clade</taxon>
        <taxon>Chlamydomonadales</taxon>
        <taxon>Volvocaceae</taxon>
        <taxon>Pleodorina</taxon>
    </lineage>
</organism>
<dbReference type="EMBL" id="BRXU01000045">
    <property type="protein sequence ID" value="GLC61373.1"/>
    <property type="molecule type" value="Genomic_DNA"/>
</dbReference>
<evidence type="ECO:0000256" key="1">
    <source>
        <dbReference type="SAM" id="MobiDB-lite"/>
    </source>
</evidence>
<gene>
    <name evidence="2" type="primary">PLEST009030</name>
    <name evidence="2" type="ORF">PLESTB_001749100</name>
</gene>
<evidence type="ECO:0000313" key="2">
    <source>
        <dbReference type="EMBL" id="GLC61373.1"/>
    </source>
</evidence>
<dbReference type="AlphaFoldDB" id="A0A9W6C000"/>
<accession>A0A9W6C000</accession>
<feature type="region of interest" description="Disordered" evidence="1">
    <location>
        <begin position="118"/>
        <end position="155"/>
    </location>
</feature>
<dbReference type="Proteomes" id="UP001165080">
    <property type="component" value="Unassembled WGS sequence"/>
</dbReference>
<feature type="compositionally biased region" description="Low complexity" evidence="1">
    <location>
        <begin position="131"/>
        <end position="147"/>
    </location>
</feature>
<sequence>MCVKSVGPGQLHWVRPEWRPAPAHAGEAVVYVLMRWDGLLYVGESEDIGTPLKTHRAAETRERRAAGRQLLAGGGKRNQTNLQCVYCVVPRRAGGKSAALDAEAELIGRLQRAGWALRSDHDKRRDGLHKPQLPAQAVAQPQQQDQQDPCKKYSA</sequence>
<feature type="compositionally biased region" description="Basic and acidic residues" evidence="1">
    <location>
        <begin position="118"/>
        <end position="129"/>
    </location>
</feature>
<name>A0A9W6C000_9CHLO</name>
<comment type="caution">
    <text evidence="2">The sequence shown here is derived from an EMBL/GenBank/DDBJ whole genome shotgun (WGS) entry which is preliminary data.</text>
</comment>
<protein>
    <recommendedName>
        <fullName evidence="4">GIY-YIG domain-containing protein</fullName>
    </recommendedName>
</protein>
<evidence type="ECO:0000313" key="3">
    <source>
        <dbReference type="Proteomes" id="UP001165080"/>
    </source>
</evidence>